<accession>A0A937JZA7</accession>
<reference evidence="1" key="1">
    <citation type="submission" date="2021-01" db="EMBL/GenBank/DDBJ databases">
        <title>Fulvivirga kasyanovii gen. nov., sp nov., a novel member of the phylum Bacteroidetes isolated from seawater in a mussel farm.</title>
        <authorList>
            <person name="Zhao L.-H."/>
            <person name="Wang Z.-J."/>
        </authorList>
    </citation>
    <scope>NUCLEOTIDE SEQUENCE</scope>
    <source>
        <strain evidence="1">2943</strain>
    </source>
</reference>
<dbReference type="AlphaFoldDB" id="A0A937JZA7"/>
<keyword evidence="2" id="KW-1185">Reference proteome</keyword>
<protein>
    <submittedName>
        <fullName evidence="1">Uncharacterized protein</fullName>
    </submittedName>
</protein>
<proteinExistence type="predicted"/>
<gene>
    <name evidence="1" type="ORF">JL102_03040</name>
</gene>
<organism evidence="1 2">
    <name type="scientific">Fulvivirga sediminis</name>
    <dbReference type="NCBI Taxonomy" id="2803949"/>
    <lineage>
        <taxon>Bacteria</taxon>
        <taxon>Pseudomonadati</taxon>
        <taxon>Bacteroidota</taxon>
        <taxon>Cytophagia</taxon>
        <taxon>Cytophagales</taxon>
        <taxon>Fulvivirgaceae</taxon>
        <taxon>Fulvivirga</taxon>
    </lineage>
</organism>
<sequence length="98" mass="11449">MDKLIIQKPSLKFMVEVSSSEGELIFNVNRYIDASHQEEMAFSAQLAKYDAIKCKDRFHNCHELIHKLLKFMQTELAPVGDKPKVKMTLRRSRTFGKY</sequence>
<evidence type="ECO:0000313" key="2">
    <source>
        <dbReference type="Proteomes" id="UP000659388"/>
    </source>
</evidence>
<dbReference type="Proteomes" id="UP000659388">
    <property type="component" value="Unassembled WGS sequence"/>
</dbReference>
<dbReference type="EMBL" id="JAESIY010000001">
    <property type="protein sequence ID" value="MBL3655090.1"/>
    <property type="molecule type" value="Genomic_DNA"/>
</dbReference>
<evidence type="ECO:0000313" key="1">
    <source>
        <dbReference type="EMBL" id="MBL3655090.1"/>
    </source>
</evidence>
<name>A0A937JZA7_9BACT</name>
<dbReference type="RefSeq" id="WP_202242256.1">
    <property type="nucleotide sequence ID" value="NZ_JAESIY010000001.1"/>
</dbReference>
<comment type="caution">
    <text evidence="1">The sequence shown here is derived from an EMBL/GenBank/DDBJ whole genome shotgun (WGS) entry which is preliminary data.</text>
</comment>